<sequence length="140" mass="15850">MPARSRLEQYDHLMGERTDQAIAELADCSTEAVRRRRLKIGKERFALAESTPPALLKYQYLLAKRPVAEIAELAGVSAYFVIKRMKQLEKPTFKRSAIANFDHLQGAMSDQALADLAGCSKECARRRRLQLNVSANRDTR</sequence>
<reference evidence="2" key="1">
    <citation type="submission" date="2019-04" db="EMBL/GenBank/DDBJ databases">
        <title>Genome sequence of Pseudomonas putida 1290, an auxin catabolizing strain.</title>
        <authorList>
            <person name="Laird T.S."/>
            <person name="Leveau J.H.J."/>
        </authorList>
    </citation>
    <scope>NUCLEOTIDE SEQUENCE [LARGE SCALE GENOMIC DNA]</scope>
    <source>
        <strain evidence="2">1290</strain>
        <plasmid evidence="2">ppp1290</plasmid>
    </source>
</reference>
<organism evidence="1 2">
    <name type="scientific">Pseudomonas putida</name>
    <name type="common">Arthrobacter siderocapsulatus</name>
    <dbReference type="NCBI Taxonomy" id="303"/>
    <lineage>
        <taxon>Bacteria</taxon>
        <taxon>Pseudomonadati</taxon>
        <taxon>Pseudomonadota</taxon>
        <taxon>Gammaproteobacteria</taxon>
        <taxon>Pseudomonadales</taxon>
        <taxon>Pseudomonadaceae</taxon>
        <taxon>Pseudomonas</taxon>
    </lineage>
</organism>
<dbReference type="RefSeq" id="WP_009682531.1">
    <property type="nucleotide sequence ID" value="NZ_CP039372.1"/>
</dbReference>
<name>A0A177YCM8_PSEPU</name>
<gene>
    <name evidence="1" type="ORF">E6B08_30495</name>
</gene>
<proteinExistence type="predicted"/>
<keyword evidence="1" id="KW-0614">Plasmid</keyword>
<evidence type="ECO:0000313" key="2">
    <source>
        <dbReference type="Proteomes" id="UP000298551"/>
    </source>
</evidence>
<geneLocation type="plasmid" evidence="2">
    <name>ppp1290</name>
</geneLocation>
<evidence type="ECO:0000313" key="1">
    <source>
        <dbReference type="EMBL" id="QCI15648.1"/>
    </source>
</evidence>
<dbReference type="OrthoDB" id="6880424at2"/>
<accession>A0A177YCM8</accession>
<protein>
    <recommendedName>
        <fullName evidence="3">AsnC family protein</fullName>
    </recommendedName>
</protein>
<dbReference type="AlphaFoldDB" id="A0A177YCM8"/>
<dbReference type="Proteomes" id="UP000298551">
    <property type="component" value="Plasmid pPp1290"/>
</dbReference>
<evidence type="ECO:0008006" key="3">
    <source>
        <dbReference type="Google" id="ProtNLM"/>
    </source>
</evidence>
<dbReference type="EMBL" id="CP039372">
    <property type="protein sequence ID" value="QCI15648.1"/>
    <property type="molecule type" value="Genomic_DNA"/>
</dbReference>